<evidence type="ECO:0000313" key="1">
    <source>
        <dbReference type="EMBL" id="MBL1411033.1"/>
    </source>
</evidence>
<dbReference type="Proteomes" id="UP000625283">
    <property type="component" value="Unassembled WGS sequence"/>
</dbReference>
<dbReference type="PROSITE" id="PS51257">
    <property type="entry name" value="PROKAR_LIPOPROTEIN"/>
    <property type="match status" value="1"/>
</dbReference>
<keyword evidence="2" id="KW-1185">Reference proteome</keyword>
<evidence type="ECO:0000313" key="2">
    <source>
        <dbReference type="Proteomes" id="UP000625283"/>
    </source>
</evidence>
<organism evidence="1 2">
    <name type="scientific">Sphingobacterium faecale</name>
    <dbReference type="NCBI Taxonomy" id="2803775"/>
    <lineage>
        <taxon>Bacteria</taxon>
        <taxon>Pseudomonadati</taxon>
        <taxon>Bacteroidota</taxon>
        <taxon>Sphingobacteriia</taxon>
        <taxon>Sphingobacteriales</taxon>
        <taxon>Sphingobacteriaceae</taxon>
        <taxon>Sphingobacterium</taxon>
    </lineage>
</organism>
<gene>
    <name evidence="1" type="ORF">JKG61_19905</name>
</gene>
<comment type="caution">
    <text evidence="1">The sequence shown here is derived from an EMBL/GenBank/DDBJ whole genome shotgun (WGS) entry which is preliminary data.</text>
</comment>
<proteinExistence type="predicted"/>
<dbReference type="EMBL" id="JAERTY010000012">
    <property type="protein sequence ID" value="MBL1411033.1"/>
    <property type="molecule type" value="Genomic_DNA"/>
</dbReference>
<accession>A0ABS1R8P1</accession>
<reference evidence="1 2" key="1">
    <citation type="submission" date="2021-01" db="EMBL/GenBank/DDBJ databases">
        <title>C459-1 draft genome sequence.</title>
        <authorList>
            <person name="Zhang X.-F."/>
        </authorList>
    </citation>
    <scope>NUCLEOTIDE SEQUENCE [LARGE SCALE GENOMIC DNA]</scope>
    <source>
        <strain evidence="2">C459-1</strain>
    </source>
</reference>
<sequence length="100" mass="11357">MFKKTVYLALTAVLFSCTAKQEKSNRSRYQNQVIEQLEAQGDSVYRVQIGIMASSFWLPTDTKDFSKHLSLLESSLKKRTPLDIGVENGSNKIIDVSEQR</sequence>
<name>A0ABS1R8P1_9SPHI</name>
<protein>
    <submittedName>
        <fullName evidence="1">Uncharacterized protein</fullName>
    </submittedName>
</protein>
<dbReference type="RefSeq" id="WP_202104766.1">
    <property type="nucleotide sequence ID" value="NZ_JAERTY010000012.1"/>
</dbReference>